<reference evidence="1 2" key="1">
    <citation type="submission" date="2016-10" db="EMBL/GenBank/DDBJ databases">
        <authorList>
            <person name="Varghese N."/>
            <person name="Submissions S."/>
        </authorList>
    </citation>
    <scope>NUCLEOTIDE SEQUENCE [LARGE SCALE GENOMIC DNA]</scope>
    <source>
        <strain evidence="1 2">DSM 16392</strain>
    </source>
</reference>
<sequence length="154" mass="17137">MVDTSEVSKLVTEVSDLFVDASVFADPARDSWLFQFTSGLDVIATLEEDRHALAISAELGSLTEENRIDLLEYFLKVNQSWAGTGSLRFAMLADTDKTITLLWDVPMNGLARHDLFASLSEFAERAQGWRELLKAGVLLTQENTTEIPQNSLKV</sequence>
<organism evidence="1 2">
    <name type="scientific">Pseudovibrio ascidiaceicola</name>
    <dbReference type="NCBI Taxonomy" id="285279"/>
    <lineage>
        <taxon>Bacteria</taxon>
        <taxon>Pseudomonadati</taxon>
        <taxon>Pseudomonadota</taxon>
        <taxon>Alphaproteobacteria</taxon>
        <taxon>Hyphomicrobiales</taxon>
        <taxon>Stappiaceae</taxon>
        <taxon>Pseudovibrio</taxon>
    </lineage>
</organism>
<comment type="caution">
    <text evidence="1">The sequence shown here is derived from an EMBL/GenBank/DDBJ whole genome shotgun (WGS) entry which is preliminary data.</text>
</comment>
<gene>
    <name evidence="1" type="ORF">SAMN04488518_114103</name>
</gene>
<dbReference type="EMBL" id="FOSK01000014">
    <property type="protein sequence ID" value="SFL02826.1"/>
    <property type="molecule type" value="Genomic_DNA"/>
</dbReference>
<accession>A0A1I4EEP2</accession>
<dbReference type="CDD" id="cd16364">
    <property type="entry name" value="T3SC_I-like"/>
    <property type="match status" value="1"/>
</dbReference>
<evidence type="ECO:0000313" key="1">
    <source>
        <dbReference type="EMBL" id="SFL02826.1"/>
    </source>
</evidence>
<protein>
    <submittedName>
        <fullName evidence="1">Tir chaperone protein (CesT) family protein</fullName>
    </submittedName>
</protein>
<dbReference type="RefSeq" id="WP_093523021.1">
    <property type="nucleotide sequence ID" value="NZ_FOSK01000014.1"/>
</dbReference>
<dbReference type="Pfam" id="PF05932">
    <property type="entry name" value="CesT"/>
    <property type="match status" value="1"/>
</dbReference>
<dbReference type="SUPFAM" id="SSF69635">
    <property type="entry name" value="Type III secretory system chaperone-like"/>
    <property type="match status" value="1"/>
</dbReference>
<dbReference type="InterPro" id="IPR010261">
    <property type="entry name" value="Tir_chaperone"/>
</dbReference>
<dbReference type="Gene3D" id="3.30.1460.10">
    <property type="match status" value="1"/>
</dbReference>
<evidence type="ECO:0000313" key="2">
    <source>
        <dbReference type="Proteomes" id="UP000199598"/>
    </source>
</evidence>
<name>A0A1I4EEP2_9HYPH</name>
<proteinExistence type="predicted"/>
<dbReference type="Proteomes" id="UP000199598">
    <property type="component" value="Unassembled WGS sequence"/>
</dbReference>
<keyword evidence="2" id="KW-1185">Reference proteome</keyword>